<keyword evidence="1" id="KW-0812">Transmembrane</keyword>
<dbReference type="Proteomes" id="UP000217507">
    <property type="component" value="Chromosome"/>
</dbReference>
<gene>
    <name evidence="2" type="ORF">NIES23_46080</name>
</gene>
<protein>
    <submittedName>
        <fullName evidence="2">Uncharacterized protein</fullName>
    </submittedName>
</protein>
<name>A0A1Z4KS58_ANAVA</name>
<proteinExistence type="predicted"/>
<feature type="transmembrane region" description="Helical" evidence="1">
    <location>
        <begin position="82"/>
        <end position="100"/>
    </location>
</feature>
<evidence type="ECO:0000256" key="1">
    <source>
        <dbReference type="SAM" id="Phobius"/>
    </source>
</evidence>
<keyword evidence="1" id="KW-1133">Transmembrane helix</keyword>
<feature type="transmembrane region" description="Helical" evidence="1">
    <location>
        <begin position="58"/>
        <end position="76"/>
    </location>
</feature>
<dbReference type="EMBL" id="AP018216">
    <property type="protein sequence ID" value="BAY71787.1"/>
    <property type="molecule type" value="Genomic_DNA"/>
</dbReference>
<accession>A0A1Z4KS58</accession>
<organism evidence="2 3">
    <name type="scientific">Trichormus variabilis NIES-23</name>
    <dbReference type="NCBI Taxonomy" id="1973479"/>
    <lineage>
        <taxon>Bacteria</taxon>
        <taxon>Bacillati</taxon>
        <taxon>Cyanobacteriota</taxon>
        <taxon>Cyanophyceae</taxon>
        <taxon>Nostocales</taxon>
        <taxon>Nostocaceae</taxon>
        <taxon>Trichormus</taxon>
    </lineage>
</organism>
<keyword evidence="1" id="KW-0472">Membrane</keyword>
<evidence type="ECO:0000313" key="3">
    <source>
        <dbReference type="Proteomes" id="UP000217507"/>
    </source>
</evidence>
<dbReference type="AlphaFoldDB" id="A0A1Z4KS58"/>
<reference evidence="2 3" key="1">
    <citation type="submission" date="2017-06" db="EMBL/GenBank/DDBJ databases">
        <title>Genome sequencing of cyanobaciteial culture collection at National Institute for Environmental Studies (NIES).</title>
        <authorList>
            <person name="Hirose Y."/>
            <person name="Shimura Y."/>
            <person name="Fujisawa T."/>
            <person name="Nakamura Y."/>
            <person name="Kawachi M."/>
        </authorList>
    </citation>
    <scope>NUCLEOTIDE SEQUENCE [LARGE SCALE GENOMIC DNA]</scope>
    <source>
        <strain evidence="2 3">NIES-23</strain>
    </source>
</reference>
<evidence type="ECO:0000313" key="2">
    <source>
        <dbReference type="EMBL" id="BAY71787.1"/>
    </source>
</evidence>
<sequence>MSPQPEDDLERRLQQLEADMNAQSPAPEKNSPLNWLNQNASFRKLQLWFNGLSGAKKLIVVGVSVVLGIAIAQMVLKVVVSAISLALLAGLVYLGYKFFVSGNSQNKQ</sequence>